<comment type="caution">
    <text evidence="3">The sequence shown here is derived from an EMBL/GenBank/DDBJ whole genome shotgun (WGS) entry which is preliminary data.</text>
</comment>
<dbReference type="GO" id="GO:0003677">
    <property type="term" value="F:DNA binding"/>
    <property type="evidence" value="ECO:0007669"/>
    <property type="project" value="InterPro"/>
</dbReference>
<geneLocation type="apicoplast" evidence="3"/>
<name>A0AAD8LM58_BABGI</name>
<organism evidence="3 4">
    <name type="scientific">Babesia gibsoni</name>
    <dbReference type="NCBI Taxonomy" id="33632"/>
    <lineage>
        <taxon>Eukaryota</taxon>
        <taxon>Sar</taxon>
        <taxon>Alveolata</taxon>
        <taxon>Apicomplexa</taxon>
        <taxon>Aconoidasida</taxon>
        <taxon>Piroplasmida</taxon>
        <taxon>Babesiidae</taxon>
        <taxon>Babesia</taxon>
    </lineage>
</organism>
<evidence type="ECO:0000313" key="4">
    <source>
        <dbReference type="Proteomes" id="UP001230268"/>
    </source>
</evidence>
<dbReference type="Pfam" id="PF04998">
    <property type="entry name" value="RNA_pol_Rpb1_5"/>
    <property type="match status" value="1"/>
</dbReference>
<proteinExistence type="predicted"/>
<accession>A0AAD8LM58</accession>
<gene>
    <name evidence="3" type="ORF">BgAZ_600040</name>
</gene>
<dbReference type="EMBL" id="JAVEPI010000006">
    <property type="protein sequence ID" value="KAK1441666.1"/>
    <property type="molecule type" value="Genomic_DNA"/>
</dbReference>
<sequence length="190" mass="22970">MSYKNFNLLKIYNISYIEKYLKDIFNLSFEYISIFPIFYNLNSFKTDYLYNININYKNLTNIIYLLNLYLEKDYFYSYLYTLVNLKAKLKFNQLFQILNIKGESSFTEYNKTLLSNLYNGLNLKDFIYSSFTSRNSIIDSGLNISESGYLTRKLVESLRNIYIKCSFCYTKYLYKNIIRNIYINLPFMFK</sequence>
<dbReference type="InterPro" id="IPR007081">
    <property type="entry name" value="RNA_pol_Rpb1_5"/>
</dbReference>
<dbReference type="GO" id="GO:0006351">
    <property type="term" value="P:DNA-templated transcription"/>
    <property type="evidence" value="ECO:0007669"/>
    <property type="project" value="InterPro"/>
</dbReference>
<dbReference type="Gene3D" id="6.10.250.2940">
    <property type="match status" value="1"/>
</dbReference>
<evidence type="ECO:0000313" key="3">
    <source>
        <dbReference type="EMBL" id="KAK1441666.1"/>
    </source>
</evidence>
<protein>
    <recommendedName>
        <fullName evidence="1">DNA-directed RNA polymerase</fullName>
        <ecNumber evidence="1">2.7.7.6</ecNumber>
    </recommendedName>
</protein>
<keyword evidence="3" id="KW-0933">Apicoplast</keyword>
<dbReference type="Proteomes" id="UP001230268">
    <property type="component" value="Unassembled WGS sequence"/>
</dbReference>
<evidence type="ECO:0000256" key="1">
    <source>
        <dbReference type="ARBA" id="ARBA00012418"/>
    </source>
</evidence>
<evidence type="ECO:0000259" key="2">
    <source>
        <dbReference type="Pfam" id="PF04998"/>
    </source>
</evidence>
<keyword evidence="4" id="KW-1185">Reference proteome</keyword>
<dbReference type="EC" id="2.7.7.6" evidence="1"/>
<keyword evidence="3" id="KW-0934">Plastid</keyword>
<dbReference type="AlphaFoldDB" id="A0AAD8LM58"/>
<dbReference type="SUPFAM" id="SSF64484">
    <property type="entry name" value="beta and beta-prime subunits of DNA dependent RNA-polymerase"/>
    <property type="match status" value="1"/>
</dbReference>
<feature type="domain" description="RNA polymerase Rpb1" evidence="2">
    <location>
        <begin position="120"/>
        <end position="172"/>
    </location>
</feature>
<dbReference type="GO" id="GO:0003899">
    <property type="term" value="F:DNA-directed RNA polymerase activity"/>
    <property type="evidence" value="ECO:0007669"/>
    <property type="project" value="UniProtKB-EC"/>
</dbReference>
<reference evidence="3" key="1">
    <citation type="submission" date="2023-08" db="EMBL/GenBank/DDBJ databases">
        <title>Draft sequence of the Babesia gibsoni genome.</title>
        <authorList>
            <person name="Yamagishi J.Y."/>
            <person name="Xuan X.X."/>
        </authorList>
    </citation>
    <scope>NUCLEOTIDE SEQUENCE</scope>
    <source>
        <strain evidence="3">Azabu</strain>
    </source>
</reference>